<organism evidence="2 3">
    <name type="scientific">Scomber scombrus</name>
    <name type="common">Atlantic mackerel</name>
    <name type="synonym">Scomber vernalis</name>
    <dbReference type="NCBI Taxonomy" id="13677"/>
    <lineage>
        <taxon>Eukaryota</taxon>
        <taxon>Metazoa</taxon>
        <taxon>Chordata</taxon>
        <taxon>Craniata</taxon>
        <taxon>Vertebrata</taxon>
        <taxon>Euteleostomi</taxon>
        <taxon>Actinopterygii</taxon>
        <taxon>Neopterygii</taxon>
        <taxon>Teleostei</taxon>
        <taxon>Neoteleostei</taxon>
        <taxon>Acanthomorphata</taxon>
        <taxon>Pelagiaria</taxon>
        <taxon>Scombriformes</taxon>
        <taxon>Scombridae</taxon>
        <taxon>Scomber</taxon>
    </lineage>
</organism>
<comment type="caution">
    <text evidence="2">The sequence shown here is derived from an EMBL/GenBank/DDBJ whole genome shotgun (WGS) entry which is preliminary data.</text>
</comment>
<evidence type="ECO:0000313" key="2">
    <source>
        <dbReference type="EMBL" id="CAK6982897.1"/>
    </source>
</evidence>
<evidence type="ECO:0000313" key="3">
    <source>
        <dbReference type="Proteomes" id="UP001314229"/>
    </source>
</evidence>
<feature type="non-terminal residue" evidence="2">
    <location>
        <position position="88"/>
    </location>
</feature>
<accession>A0AAV1QEQ5</accession>
<dbReference type="EMBL" id="CAWUFR010001129">
    <property type="protein sequence ID" value="CAK6982897.1"/>
    <property type="molecule type" value="Genomic_DNA"/>
</dbReference>
<name>A0AAV1QEQ5_SCOSC</name>
<keyword evidence="3" id="KW-1185">Reference proteome</keyword>
<feature type="compositionally biased region" description="Basic and acidic residues" evidence="1">
    <location>
        <begin position="38"/>
        <end position="47"/>
    </location>
</feature>
<sequence>VLQEEGGKLVGHCEEAAGPEPPGPLPRRADVQALNRQEGARPDEGAHARQQLQPAEGVPGRASHGRATCSCTPATNLRSPVCRYPPFP</sequence>
<feature type="region of interest" description="Disordered" evidence="1">
    <location>
        <begin position="1"/>
        <end position="88"/>
    </location>
</feature>
<dbReference type="AlphaFoldDB" id="A0AAV1QEQ5"/>
<proteinExistence type="predicted"/>
<protein>
    <submittedName>
        <fullName evidence="2">Uncharacterized protein</fullName>
    </submittedName>
</protein>
<feature type="non-terminal residue" evidence="2">
    <location>
        <position position="1"/>
    </location>
</feature>
<dbReference type="Proteomes" id="UP001314229">
    <property type="component" value="Unassembled WGS sequence"/>
</dbReference>
<gene>
    <name evidence="2" type="ORF">FSCOSCO3_A030386</name>
</gene>
<feature type="compositionally biased region" description="Polar residues" evidence="1">
    <location>
        <begin position="69"/>
        <end position="78"/>
    </location>
</feature>
<evidence type="ECO:0000256" key="1">
    <source>
        <dbReference type="SAM" id="MobiDB-lite"/>
    </source>
</evidence>
<reference evidence="2 3" key="1">
    <citation type="submission" date="2024-01" db="EMBL/GenBank/DDBJ databases">
        <authorList>
            <person name="Alioto T."/>
            <person name="Alioto T."/>
            <person name="Gomez Garrido J."/>
        </authorList>
    </citation>
    <scope>NUCLEOTIDE SEQUENCE [LARGE SCALE GENOMIC DNA]</scope>
</reference>
<feature type="compositionally biased region" description="Basic and acidic residues" evidence="1">
    <location>
        <begin position="1"/>
        <end position="15"/>
    </location>
</feature>